<sequence>MVVTSRSTLDGMGAGCALLLAAVAAGVIAQGGFYPGGRLAVCGLVVTALVVGRTRLDRRVIPFALTAGALAVWTVVRGSMAGGYWPAVLGTVGTLAVLVAAVALVLRADPVQRAALVLGLTGVGVLVAVTGWVGVAFRVPIWAVAVEGRLWRASSTLTYPNAAAAVLCALALLALAALAARPASVPRALTAFVLVTGLGATQSRAGLIAFAVGLGLLAWLRRRLFAGPLLGAVVAVGALLPTTPVGAAPRPWLAVAGLVAGALVAVLRHRAALVALAAGIAAVAALAPDRWDAVLANRGTFASWGRSNAISAALDQVAAQPWAGSGPGLARFVWLDSAGDAVVARFVHNEYLQLAVELGLVGAALLGLVLAAAAAIVTRGGGDVAWAGPAAALVGFAVHSAFDFLWQLAALPLLAGLLVGLASQHTADRPKTASVHGGGGAPSITGEEEKCQKAEEGVS</sequence>
<feature type="transmembrane region" description="Helical" evidence="6">
    <location>
        <begin position="12"/>
        <end position="29"/>
    </location>
</feature>
<organism evidence="8 9">
    <name type="scientific">Asanoa ishikariensis</name>
    <dbReference type="NCBI Taxonomy" id="137265"/>
    <lineage>
        <taxon>Bacteria</taxon>
        <taxon>Bacillati</taxon>
        <taxon>Actinomycetota</taxon>
        <taxon>Actinomycetes</taxon>
        <taxon>Micromonosporales</taxon>
        <taxon>Micromonosporaceae</taxon>
        <taxon>Asanoa</taxon>
    </lineage>
</organism>
<keyword evidence="8" id="KW-0436">Ligase</keyword>
<keyword evidence="3 6" id="KW-1133">Transmembrane helix</keyword>
<feature type="compositionally biased region" description="Basic and acidic residues" evidence="5">
    <location>
        <begin position="447"/>
        <end position="459"/>
    </location>
</feature>
<feature type="transmembrane region" description="Helical" evidence="6">
    <location>
        <begin position="192"/>
        <end position="218"/>
    </location>
</feature>
<accession>A0A1H3UPY0</accession>
<dbReference type="PANTHER" id="PTHR37422:SF13">
    <property type="entry name" value="LIPOPOLYSACCHARIDE BIOSYNTHESIS PROTEIN PA4999-RELATED"/>
    <property type="match status" value="1"/>
</dbReference>
<feature type="transmembrane region" description="Helical" evidence="6">
    <location>
        <begin position="157"/>
        <end position="180"/>
    </location>
</feature>
<evidence type="ECO:0000256" key="2">
    <source>
        <dbReference type="ARBA" id="ARBA00022692"/>
    </source>
</evidence>
<evidence type="ECO:0000256" key="4">
    <source>
        <dbReference type="ARBA" id="ARBA00023136"/>
    </source>
</evidence>
<proteinExistence type="predicted"/>
<evidence type="ECO:0000256" key="6">
    <source>
        <dbReference type="SAM" id="Phobius"/>
    </source>
</evidence>
<dbReference type="RefSeq" id="WP_143050065.1">
    <property type="nucleotide sequence ID" value="NZ_BOND01000029.1"/>
</dbReference>
<evidence type="ECO:0000259" key="7">
    <source>
        <dbReference type="Pfam" id="PF04932"/>
    </source>
</evidence>
<dbReference type="EMBL" id="FNQB01000005">
    <property type="protein sequence ID" value="SDZ64502.1"/>
    <property type="molecule type" value="Genomic_DNA"/>
</dbReference>
<feature type="transmembrane region" description="Helical" evidence="6">
    <location>
        <begin position="84"/>
        <end position="106"/>
    </location>
</feature>
<feature type="domain" description="O-antigen ligase-related" evidence="7">
    <location>
        <begin position="252"/>
        <end position="366"/>
    </location>
</feature>
<feature type="transmembrane region" description="Helical" evidence="6">
    <location>
        <begin position="271"/>
        <end position="288"/>
    </location>
</feature>
<keyword evidence="2 6" id="KW-0812">Transmembrane</keyword>
<dbReference type="AlphaFoldDB" id="A0A1H3UPY0"/>
<dbReference type="STRING" id="137265.SAMN05421684_7769"/>
<evidence type="ECO:0000256" key="1">
    <source>
        <dbReference type="ARBA" id="ARBA00004141"/>
    </source>
</evidence>
<evidence type="ECO:0000313" key="8">
    <source>
        <dbReference type="EMBL" id="SDZ64502.1"/>
    </source>
</evidence>
<reference evidence="9" key="1">
    <citation type="submission" date="2016-10" db="EMBL/GenBank/DDBJ databases">
        <authorList>
            <person name="Varghese N."/>
            <person name="Submissions S."/>
        </authorList>
    </citation>
    <scope>NUCLEOTIDE SEQUENCE [LARGE SCALE GENOMIC DNA]</scope>
    <source>
        <strain evidence="9">DSM 44718</strain>
    </source>
</reference>
<dbReference type="PANTHER" id="PTHR37422">
    <property type="entry name" value="TEICHURONIC ACID BIOSYNTHESIS PROTEIN TUAE"/>
    <property type="match status" value="1"/>
</dbReference>
<feature type="transmembrane region" description="Helical" evidence="6">
    <location>
        <begin position="354"/>
        <end position="377"/>
    </location>
</feature>
<evidence type="ECO:0000256" key="3">
    <source>
        <dbReference type="ARBA" id="ARBA00022989"/>
    </source>
</evidence>
<keyword evidence="9" id="KW-1185">Reference proteome</keyword>
<name>A0A1H3UPY0_9ACTN</name>
<dbReference type="InterPro" id="IPR007016">
    <property type="entry name" value="O-antigen_ligase-rel_domated"/>
</dbReference>
<dbReference type="OrthoDB" id="3696843at2"/>
<dbReference type="GO" id="GO:0016020">
    <property type="term" value="C:membrane"/>
    <property type="evidence" value="ECO:0007669"/>
    <property type="project" value="UniProtKB-SubCell"/>
</dbReference>
<feature type="transmembrane region" description="Helical" evidence="6">
    <location>
        <begin position="60"/>
        <end position="78"/>
    </location>
</feature>
<feature type="transmembrane region" description="Helical" evidence="6">
    <location>
        <begin position="224"/>
        <end position="240"/>
    </location>
</feature>
<protein>
    <submittedName>
        <fullName evidence="8">O-Antigen ligase</fullName>
    </submittedName>
</protein>
<gene>
    <name evidence="8" type="ORF">SAMN05421684_7769</name>
</gene>
<feature type="transmembrane region" description="Helical" evidence="6">
    <location>
        <begin position="404"/>
        <end position="422"/>
    </location>
</feature>
<feature type="transmembrane region" description="Helical" evidence="6">
    <location>
        <begin position="115"/>
        <end position="137"/>
    </location>
</feature>
<comment type="subcellular location">
    <subcellularLocation>
        <location evidence="1">Membrane</location>
        <topology evidence="1">Multi-pass membrane protein</topology>
    </subcellularLocation>
</comment>
<keyword evidence="4 6" id="KW-0472">Membrane</keyword>
<evidence type="ECO:0000313" key="9">
    <source>
        <dbReference type="Proteomes" id="UP000199632"/>
    </source>
</evidence>
<dbReference type="InterPro" id="IPR051533">
    <property type="entry name" value="WaaL-like"/>
</dbReference>
<feature type="region of interest" description="Disordered" evidence="5">
    <location>
        <begin position="429"/>
        <end position="459"/>
    </location>
</feature>
<dbReference type="Proteomes" id="UP000199632">
    <property type="component" value="Unassembled WGS sequence"/>
</dbReference>
<evidence type="ECO:0000256" key="5">
    <source>
        <dbReference type="SAM" id="MobiDB-lite"/>
    </source>
</evidence>
<dbReference type="GO" id="GO:0016874">
    <property type="term" value="F:ligase activity"/>
    <property type="evidence" value="ECO:0007669"/>
    <property type="project" value="UniProtKB-KW"/>
</dbReference>
<dbReference type="Pfam" id="PF04932">
    <property type="entry name" value="Wzy_C"/>
    <property type="match status" value="1"/>
</dbReference>